<protein>
    <submittedName>
        <fullName evidence="1">Uncharacterized protein</fullName>
    </submittedName>
</protein>
<dbReference type="Proteomes" id="UP000704341">
    <property type="component" value="Unassembled WGS sequence"/>
</dbReference>
<reference evidence="1 2" key="1">
    <citation type="submission" date="2018-07" db="EMBL/GenBank/DDBJ databases">
        <title>Phylogenomic Insights into understanding Host Adaptation of Lactobacillus reuteri by a novel species, Lactobacillus spp. M31.</title>
        <authorList>
            <person name="Sharma S."/>
            <person name="Patil P."/>
            <person name="Korpole S."/>
            <person name="Patil P.B."/>
        </authorList>
    </citation>
    <scope>NUCLEOTIDE SEQUENCE [LARGE SCALE GENOMIC DNA]</scope>
    <source>
        <strain evidence="1 2">M31</strain>
    </source>
</reference>
<organism evidence="1 2">
    <name type="scientific">Limosilactobacillus walteri</name>
    <dbReference type="NCBI Taxonomy" id="2268022"/>
    <lineage>
        <taxon>Bacteria</taxon>
        <taxon>Bacillati</taxon>
        <taxon>Bacillota</taxon>
        <taxon>Bacilli</taxon>
        <taxon>Lactobacillales</taxon>
        <taxon>Lactobacillaceae</taxon>
        <taxon>Limosilactobacillus</taxon>
    </lineage>
</organism>
<keyword evidence="2" id="KW-1185">Reference proteome</keyword>
<dbReference type="EMBL" id="QORN01000029">
    <property type="protein sequence ID" value="MBD5807004.1"/>
    <property type="molecule type" value="Genomic_DNA"/>
</dbReference>
<name>A0ABR8P8L1_9LACO</name>
<proteinExistence type="predicted"/>
<comment type="caution">
    <text evidence="1">The sequence shown here is derived from an EMBL/GenBank/DDBJ whole genome shotgun (WGS) entry which is preliminary data.</text>
</comment>
<accession>A0ABR8P8L1</accession>
<sequence>MISIVNYIINLSEINNLNLQMMIDDKKFWPGGIPPKDISQLINWAIYDYIDYYSSYKEGDKNAK</sequence>
<evidence type="ECO:0000313" key="2">
    <source>
        <dbReference type="Proteomes" id="UP000704341"/>
    </source>
</evidence>
<evidence type="ECO:0000313" key="1">
    <source>
        <dbReference type="EMBL" id="MBD5807004.1"/>
    </source>
</evidence>
<gene>
    <name evidence="1" type="ORF">DTK66_07845</name>
</gene>